<sequence>MKPTRILIALAAIVYAAPALEQTTGPPLAELNTYFQPHVKRCKKGPPPYYGEHPYPNHTYNELTDGTPCRNVTMIYARGMGGKGNVGEVNGVGPAIFNRLATLIGGPQNLAVAGVKYKANMKTVIQKAPREGGRAMTELINRAASQCPETKIVIMGHSVGGALVHQAAENITTEVTARIVAG</sequence>
<dbReference type="PANTHER" id="PTHR48250">
    <property type="entry name" value="CUTINASE 2-RELATED"/>
    <property type="match status" value="1"/>
</dbReference>
<dbReference type="GO" id="GO:0016052">
    <property type="term" value="P:carbohydrate catabolic process"/>
    <property type="evidence" value="ECO:0007669"/>
    <property type="project" value="TreeGrafter"/>
</dbReference>
<protein>
    <recommendedName>
        <fullName evidence="2">cutinase</fullName>
        <ecNumber evidence="2">3.1.1.74</ecNumber>
    </recommendedName>
</protein>
<dbReference type="Pfam" id="PF01083">
    <property type="entry name" value="Cutinase"/>
    <property type="match status" value="1"/>
</dbReference>
<evidence type="ECO:0000256" key="6">
    <source>
        <dbReference type="ARBA" id="ARBA00023157"/>
    </source>
</evidence>
<feature type="signal peptide" evidence="9">
    <location>
        <begin position="1"/>
        <end position="19"/>
    </location>
</feature>
<name>A0A8H5NSI1_9HYPO</name>
<dbReference type="Gene3D" id="3.40.50.1820">
    <property type="entry name" value="alpha/beta hydrolase"/>
    <property type="match status" value="1"/>
</dbReference>
<feature type="chain" id="PRO_5034621846" description="cutinase" evidence="9">
    <location>
        <begin position="20"/>
        <end position="182"/>
    </location>
</feature>
<dbReference type="Proteomes" id="UP000546213">
    <property type="component" value="Unassembled WGS sequence"/>
</dbReference>
<proteinExistence type="inferred from homology"/>
<dbReference type="GO" id="GO:0050525">
    <property type="term" value="F:cutinase activity"/>
    <property type="evidence" value="ECO:0007669"/>
    <property type="project" value="UniProtKB-EC"/>
</dbReference>
<dbReference type="InterPro" id="IPR029058">
    <property type="entry name" value="AB_hydrolase_fold"/>
</dbReference>
<evidence type="ECO:0000256" key="8">
    <source>
        <dbReference type="PIRSR" id="PIRSR611150-2"/>
    </source>
</evidence>
<evidence type="ECO:0000256" key="5">
    <source>
        <dbReference type="ARBA" id="ARBA00022801"/>
    </source>
</evidence>
<evidence type="ECO:0000256" key="7">
    <source>
        <dbReference type="ARBA" id="ARBA00034045"/>
    </source>
</evidence>
<dbReference type="InterPro" id="IPR000675">
    <property type="entry name" value="Cutinase/axe"/>
</dbReference>
<evidence type="ECO:0000313" key="10">
    <source>
        <dbReference type="EMBL" id="KAF5577521.1"/>
    </source>
</evidence>
<evidence type="ECO:0000313" key="11">
    <source>
        <dbReference type="Proteomes" id="UP000546213"/>
    </source>
</evidence>
<comment type="catalytic activity">
    <reaction evidence="7">
        <text>cutin + H2O = cutin monomers.</text>
        <dbReference type="EC" id="3.1.1.74"/>
    </reaction>
</comment>
<gene>
    <name evidence="10" type="ORF">FPCIR_12057</name>
</gene>
<dbReference type="EMBL" id="JAAOAS010000382">
    <property type="protein sequence ID" value="KAF5577521.1"/>
    <property type="molecule type" value="Genomic_DNA"/>
</dbReference>
<keyword evidence="11" id="KW-1185">Reference proteome</keyword>
<organism evidence="10 11">
    <name type="scientific">Fusarium pseudocircinatum</name>
    <dbReference type="NCBI Taxonomy" id="56676"/>
    <lineage>
        <taxon>Eukaryota</taxon>
        <taxon>Fungi</taxon>
        <taxon>Dikarya</taxon>
        <taxon>Ascomycota</taxon>
        <taxon>Pezizomycotina</taxon>
        <taxon>Sordariomycetes</taxon>
        <taxon>Hypocreomycetidae</taxon>
        <taxon>Hypocreales</taxon>
        <taxon>Nectriaceae</taxon>
        <taxon>Fusarium</taxon>
        <taxon>Fusarium fujikuroi species complex</taxon>
    </lineage>
</organism>
<evidence type="ECO:0000256" key="3">
    <source>
        <dbReference type="ARBA" id="ARBA00022487"/>
    </source>
</evidence>
<keyword evidence="5" id="KW-0378">Hydrolase</keyword>
<reference evidence="10 11" key="1">
    <citation type="submission" date="2020-05" db="EMBL/GenBank/DDBJ databases">
        <title>Identification and distribution of gene clusters putatively required for synthesis of sphingolipid metabolism inhibitors in phylogenetically diverse species of the filamentous fungus Fusarium.</title>
        <authorList>
            <person name="Kim H.-S."/>
            <person name="Busman M."/>
            <person name="Brown D.W."/>
            <person name="Divon H."/>
            <person name="Uhlig S."/>
            <person name="Proctor R.H."/>
        </authorList>
    </citation>
    <scope>NUCLEOTIDE SEQUENCE [LARGE SCALE GENOMIC DNA]</scope>
    <source>
        <strain evidence="10 11">NRRL 36939</strain>
    </source>
</reference>
<evidence type="ECO:0000256" key="9">
    <source>
        <dbReference type="SAM" id="SignalP"/>
    </source>
</evidence>
<feature type="disulfide bond" evidence="8">
    <location>
        <begin position="69"/>
        <end position="147"/>
    </location>
</feature>
<dbReference type="GO" id="GO:0005576">
    <property type="term" value="C:extracellular region"/>
    <property type="evidence" value="ECO:0007669"/>
    <property type="project" value="InterPro"/>
</dbReference>
<evidence type="ECO:0000256" key="1">
    <source>
        <dbReference type="ARBA" id="ARBA00007534"/>
    </source>
</evidence>
<evidence type="ECO:0000256" key="2">
    <source>
        <dbReference type="ARBA" id="ARBA00013095"/>
    </source>
</evidence>
<dbReference type="SMART" id="SM01110">
    <property type="entry name" value="Cutinase"/>
    <property type="match status" value="1"/>
</dbReference>
<dbReference type="InterPro" id="IPR011150">
    <property type="entry name" value="Cutinase_monf"/>
</dbReference>
<dbReference type="AlphaFoldDB" id="A0A8H5NSI1"/>
<dbReference type="SUPFAM" id="SSF53474">
    <property type="entry name" value="alpha/beta-Hydrolases"/>
    <property type="match status" value="1"/>
</dbReference>
<dbReference type="OrthoDB" id="2975078at2759"/>
<comment type="caution">
    <text evidence="10">The sequence shown here is derived from an EMBL/GenBank/DDBJ whole genome shotgun (WGS) entry which is preliminary data.</text>
</comment>
<dbReference type="EC" id="3.1.1.74" evidence="2"/>
<keyword evidence="4 9" id="KW-0732">Signal</keyword>
<accession>A0A8H5NSI1</accession>
<keyword evidence="3" id="KW-0719">Serine esterase</keyword>
<keyword evidence="6 8" id="KW-1015">Disulfide bond</keyword>
<evidence type="ECO:0000256" key="4">
    <source>
        <dbReference type="ARBA" id="ARBA00022729"/>
    </source>
</evidence>
<comment type="similarity">
    <text evidence="1">Belongs to the cutinase family.</text>
</comment>
<dbReference type="PANTHER" id="PTHR48250:SF2">
    <property type="entry name" value="CUTINASE"/>
    <property type="match status" value="1"/>
</dbReference>